<evidence type="ECO:0000313" key="2">
    <source>
        <dbReference type="EMBL" id="KAG5831047.1"/>
    </source>
</evidence>
<name>A0A9D3LHV4_ANGAN</name>
<dbReference type="Proteomes" id="UP001044222">
    <property type="component" value="Chromosome 18"/>
</dbReference>
<accession>A0A9D3LHV4</accession>
<keyword evidence="3" id="KW-1185">Reference proteome</keyword>
<gene>
    <name evidence="2" type="ORF">ANANG_G00299740</name>
</gene>
<feature type="non-terminal residue" evidence="2">
    <location>
        <position position="1"/>
    </location>
</feature>
<dbReference type="AlphaFoldDB" id="A0A9D3LHV4"/>
<dbReference type="EMBL" id="JAFIRN010000018">
    <property type="protein sequence ID" value="KAG5831047.1"/>
    <property type="molecule type" value="Genomic_DNA"/>
</dbReference>
<organism evidence="2 3">
    <name type="scientific">Anguilla anguilla</name>
    <name type="common">European freshwater eel</name>
    <name type="synonym">Muraena anguilla</name>
    <dbReference type="NCBI Taxonomy" id="7936"/>
    <lineage>
        <taxon>Eukaryota</taxon>
        <taxon>Metazoa</taxon>
        <taxon>Chordata</taxon>
        <taxon>Craniata</taxon>
        <taxon>Vertebrata</taxon>
        <taxon>Euteleostomi</taxon>
        <taxon>Actinopterygii</taxon>
        <taxon>Neopterygii</taxon>
        <taxon>Teleostei</taxon>
        <taxon>Anguilliformes</taxon>
        <taxon>Anguillidae</taxon>
        <taxon>Anguilla</taxon>
    </lineage>
</organism>
<sequence>MSNRRSASLLLIQSSAKTPVVENLGQRESSCYRDWGERPGSGESSTELEALRQRGDEKSLEPGYRGHLQLIQPSASSVDNSVGRLLSGRGAGCGISLAVVLMRSHPWVRQTPGTPGCPEWPRCPGGPAWPRSPWRPGCPSKALPGLPRL</sequence>
<comment type="caution">
    <text evidence="2">The sequence shown here is derived from an EMBL/GenBank/DDBJ whole genome shotgun (WGS) entry which is preliminary data.</text>
</comment>
<feature type="compositionally biased region" description="Basic and acidic residues" evidence="1">
    <location>
        <begin position="49"/>
        <end position="60"/>
    </location>
</feature>
<proteinExistence type="predicted"/>
<evidence type="ECO:0000313" key="3">
    <source>
        <dbReference type="Proteomes" id="UP001044222"/>
    </source>
</evidence>
<protein>
    <submittedName>
        <fullName evidence="2">Uncharacterized protein</fullName>
    </submittedName>
</protein>
<feature type="region of interest" description="Disordered" evidence="1">
    <location>
        <begin position="126"/>
        <end position="149"/>
    </location>
</feature>
<reference evidence="2" key="1">
    <citation type="submission" date="2021-01" db="EMBL/GenBank/DDBJ databases">
        <title>A chromosome-scale assembly of European eel, Anguilla anguilla.</title>
        <authorList>
            <person name="Henkel C."/>
            <person name="Jong-Raadsen S.A."/>
            <person name="Dufour S."/>
            <person name="Weltzien F.-A."/>
            <person name="Palstra A.P."/>
            <person name="Pelster B."/>
            <person name="Spaink H.P."/>
            <person name="Van Den Thillart G.E."/>
            <person name="Jansen H."/>
            <person name="Zahm M."/>
            <person name="Klopp C."/>
            <person name="Cedric C."/>
            <person name="Louis A."/>
            <person name="Berthelot C."/>
            <person name="Parey E."/>
            <person name="Roest Crollius H."/>
            <person name="Montfort J."/>
            <person name="Robinson-Rechavi M."/>
            <person name="Bucao C."/>
            <person name="Bouchez O."/>
            <person name="Gislard M."/>
            <person name="Lluch J."/>
            <person name="Milhes M."/>
            <person name="Lampietro C."/>
            <person name="Lopez Roques C."/>
            <person name="Donnadieu C."/>
            <person name="Braasch I."/>
            <person name="Desvignes T."/>
            <person name="Postlethwait J."/>
            <person name="Bobe J."/>
            <person name="Guiguen Y."/>
            <person name="Dirks R."/>
        </authorList>
    </citation>
    <scope>NUCLEOTIDE SEQUENCE</scope>
    <source>
        <strain evidence="2">Tag_6206</strain>
        <tissue evidence="2">Liver</tissue>
    </source>
</reference>
<feature type="region of interest" description="Disordered" evidence="1">
    <location>
        <begin position="31"/>
        <end position="61"/>
    </location>
</feature>
<evidence type="ECO:0000256" key="1">
    <source>
        <dbReference type="SAM" id="MobiDB-lite"/>
    </source>
</evidence>